<dbReference type="InterPro" id="IPR013785">
    <property type="entry name" value="Aldolase_TIM"/>
</dbReference>
<reference evidence="2 3" key="1">
    <citation type="submission" date="2017-06" db="EMBL/GenBank/DDBJ databases">
        <authorList>
            <consortium name="Pathogen Informatics"/>
        </authorList>
    </citation>
    <scope>NUCLEOTIDE SEQUENCE [LARGE SCALE GENOMIC DNA]</scope>
    <source>
        <strain evidence="2 3">NCTC12947</strain>
    </source>
</reference>
<dbReference type="Gene3D" id="2.40.128.130">
    <property type="entry name" value="Autotransporter beta-domain"/>
    <property type="match status" value="1"/>
</dbReference>
<dbReference type="PANTHER" id="PTHR35040:SF7">
    <property type="entry name" value="FIBRONECTIN TYPE-III DOMAIN-CONTAINING PROTEIN-RELATED"/>
    <property type="match status" value="1"/>
</dbReference>
<accession>A0AAX2GZG4</accession>
<evidence type="ECO:0000313" key="3">
    <source>
        <dbReference type="Proteomes" id="UP000215539"/>
    </source>
</evidence>
<dbReference type="Proteomes" id="UP000215539">
    <property type="component" value="Chromosome 1"/>
</dbReference>
<name>A0AAX2GZG4_9FLAO</name>
<evidence type="ECO:0000313" key="2">
    <source>
        <dbReference type="EMBL" id="SNV08122.1"/>
    </source>
</evidence>
<dbReference type="InterPro" id="IPR036709">
    <property type="entry name" value="Autotransporte_beta_dom_sf"/>
</dbReference>
<dbReference type="SMART" id="SM00869">
    <property type="entry name" value="Autotransporter"/>
    <property type="match status" value="1"/>
</dbReference>
<proteinExistence type="predicted"/>
<dbReference type="RefSeq" id="WP_082752968.1">
    <property type="nucleotide sequence ID" value="NZ_CP014227.1"/>
</dbReference>
<dbReference type="AlphaFoldDB" id="A0AAX2GZG4"/>
<dbReference type="InterPro" id="IPR005546">
    <property type="entry name" value="Autotransporte_beta"/>
</dbReference>
<protein>
    <submittedName>
        <fullName evidence="2">Uncharacterized protein with a C-terminal OMP (Outer membrane protein) domain</fullName>
    </submittedName>
</protein>
<gene>
    <name evidence="2" type="ORF">SAMEA44541418_00982</name>
</gene>
<organism evidence="2 3">
    <name type="scientific">Capnocytophaga haemolytica</name>
    <dbReference type="NCBI Taxonomy" id="45243"/>
    <lineage>
        <taxon>Bacteria</taxon>
        <taxon>Pseudomonadati</taxon>
        <taxon>Bacteroidota</taxon>
        <taxon>Flavobacteriia</taxon>
        <taxon>Flavobacteriales</taxon>
        <taxon>Flavobacteriaceae</taxon>
        <taxon>Capnocytophaga</taxon>
    </lineage>
</organism>
<sequence length="603" mass="67143">MNRNFRNGLLWALLTMASMCLGQSKVQVRVRYMQGFSKHSSSAEAGGVQNQSVMMPAFRWTSKSGVGAAFWKSITDMGGGLLPYVAFGSYEGTSHTNQKLVRRNEDAEQFLRNKGVGIRSLGYTYTRQSSRPLQEVFADIDNFVNFYGRENIAGYFVDEVMGGSTQEQIDYMASIYRYVKGKYPEMTVLANNGGGIRDGIAPYADIWMTQEVTADTYINHYQKRNSTFEKDAANADRILHVVHTASPEQYEEIIRLSRERNAGRLFITSDTNAYPSGYDDLPTYFEALLLSINNFTPTSGSLLSKENLTGTHKVMTEMPRSKVDLDLAKALQANAYRNLEETEDGAYRIDVAYMNNFGGAYKDKVSNVQYDGQSNGVQLNVSKDLGDFVVGIALGYQQSDVRYNGKYNGVSEDIKSYQVGINAMYNASEHIDVAASVLYAANKHQFATRNGLDAMAGAEYTSGVWDFGTRVGYKWLADRGYIKPYLGVGMTHLREGRIGKLNFSDTARACLNGSVGAMAAQRLGRFLLSGEVTYEQRFDGASYHSKRTYNTRYELAPLSYASGVINVEAGVGYRISDRWSARLAYELRESRYSVAEVGIAAQL</sequence>
<dbReference type="Pfam" id="PF12138">
    <property type="entry name" value="Spherulin4"/>
    <property type="match status" value="1"/>
</dbReference>
<dbReference type="InterPro" id="IPR021986">
    <property type="entry name" value="Spherulin4"/>
</dbReference>
<dbReference type="PANTHER" id="PTHR35040">
    <property type="match status" value="1"/>
</dbReference>
<dbReference type="EMBL" id="LT906449">
    <property type="protein sequence ID" value="SNV08122.1"/>
    <property type="molecule type" value="Genomic_DNA"/>
</dbReference>
<dbReference type="SUPFAM" id="SSF103515">
    <property type="entry name" value="Autotransporter"/>
    <property type="match status" value="1"/>
</dbReference>
<dbReference type="Gene3D" id="3.20.20.70">
    <property type="entry name" value="Aldolase class I"/>
    <property type="match status" value="1"/>
</dbReference>
<dbReference type="PROSITE" id="PS51208">
    <property type="entry name" value="AUTOTRANSPORTER"/>
    <property type="match status" value="1"/>
</dbReference>
<feature type="domain" description="Autotransporter" evidence="1">
    <location>
        <begin position="324"/>
        <end position="603"/>
    </location>
</feature>
<evidence type="ECO:0000259" key="1">
    <source>
        <dbReference type="PROSITE" id="PS51208"/>
    </source>
</evidence>